<feature type="compositionally biased region" description="Basic residues" evidence="8">
    <location>
        <begin position="618"/>
        <end position="638"/>
    </location>
</feature>
<feature type="compositionally biased region" description="Polar residues" evidence="8">
    <location>
        <begin position="839"/>
        <end position="872"/>
    </location>
</feature>
<dbReference type="GO" id="GO:0006260">
    <property type="term" value="P:DNA replication"/>
    <property type="evidence" value="ECO:0007669"/>
    <property type="project" value="InterPro"/>
</dbReference>
<feature type="compositionally biased region" description="Basic and acidic residues" evidence="8">
    <location>
        <begin position="1528"/>
        <end position="1545"/>
    </location>
</feature>
<feature type="region of interest" description="Disordered" evidence="8">
    <location>
        <begin position="1672"/>
        <end position="1838"/>
    </location>
</feature>
<feature type="compositionally biased region" description="Polar residues" evidence="8">
    <location>
        <begin position="1"/>
        <end position="17"/>
    </location>
</feature>
<dbReference type="GO" id="GO:0033557">
    <property type="term" value="C:Slx1-Slx4 complex"/>
    <property type="evidence" value="ECO:0007669"/>
    <property type="project" value="InterPro"/>
</dbReference>
<feature type="region of interest" description="Disordered" evidence="8">
    <location>
        <begin position="670"/>
        <end position="698"/>
    </location>
</feature>
<evidence type="ECO:0000313" key="11">
    <source>
        <dbReference type="RefSeq" id="XP_022084380.1"/>
    </source>
</evidence>
<dbReference type="OrthoDB" id="5576441at2759"/>
<feature type="compositionally biased region" description="Basic residues" evidence="8">
    <location>
        <begin position="739"/>
        <end position="760"/>
    </location>
</feature>
<feature type="region of interest" description="Disordered" evidence="8">
    <location>
        <begin position="2334"/>
        <end position="2450"/>
    </location>
</feature>
<feature type="region of interest" description="Disordered" evidence="8">
    <location>
        <begin position="1967"/>
        <end position="2005"/>
    </location>
</feature>
<feature type="compositionally biased region" description="Gly residues" evidence="8">
    <location>
        <begin position="538"/>
        <end position="551"/>
    </location>
</feature>
<feature type="compositionally biased region" description="Basic and acidic residues" evidence="8">
    <location>
        <begin position="1100"/>
        <end position="1122"/>
    </location>
</feature>
<evidence type="ECO:0000259" key="9">
    <source>
        <dbReference type="PROSITE" id="PS50097"/>
    </source>
</evidence>
<feature type="region of interest" description="Disordered" evidence="8">
    <location>
        <begin position="332"/>
        <end position="356"/>
    </location>
</feature>
<dbReference type="OMA" id="EMSAMEF"/>
<dbReference type="SMART" id="SM00225">
    <property type="entry name" value="BTB"/>
    <property type="match status" value="1"/>
</dbReference>
<evidence type="ECO:0000256" key="5">
    <source>
        <dbReference type="ARBA" id="ARBA00023204"/>
    </source>
</evidence>
<dbReference type="InterPro" id="IPR000210">
    <property type="entry name" value="BTB/POZ_dom"/>
</dbReference>
<dbReference type="Gene3D" id="3.30.710.10">
    <property type="entry name" value="Potassium Channel Kv1.1, Chain A"/>
    <property type="match status" value="1"/>
</dbReference>
<dbReference type="Proteomes" id="UP000694845">
    <property type="component" value="Unplaced"/>
</dbReference>
<feature type="compositionally biased region" description="Polar residues" evidence="8">
    <location>
        <begin position="252"/>
        <end position="261"/>
    </location>
</feature>
<feature type="region of interest" description="Disordered" evidence="8">
    <location>
        <begin position="1227"/>
        <end position="1250"/>
    </location>
</feature>
<feature type="compositionally biased region" description="Pro residues" evidence="8">
    <location>
        <begin position="2286"/>
        <end position="2295"/>
    </location>
</feature>
<feature type="compositionally biased region" description="Pro residues" evidence="8">
    <location>
        <begin position="1825"/>
        <end position="1837"/>
    </location>
</feature>
<feature type="compositionally biased region" description="Basic and acidic residues" evidence="8">
    <location>
        <begin position="1462"/>
        <end position="1475"/>
    </location>
</feature>
<feature type="region of interest" description="Disordered" evidence="8">
    <location>
        <begin position="1887"/>
        <end position="1910"/>
    </location>
</feature>
<protein>
    <recommendedName>
        <fullName evidence="7">Structure-specific endonuclease subunit SLX4</fullName>
    </recommendedName>
</protein>
<feature type="region of interest" description="Disordered" evidence="8">
    <location>
        <begin position="827"/>
        <end position="872"/>
    </location>
</feature>
<gene>
    <name evidence="11" type="primary">LOC110975854</name>
</gene>
<keyword evidence="10" id="KW-1185">Reference proteome</keyword>
<feature type="compositionally biased region" description="Basic and acidic residues" evidence="8">
    <location>
        <begin position="1756"/>
        <end position="1772"/>
    </location>
</feature>
<feature type="region of interest" description="Disordered" evidence="8">
    <location>
        <begin position="246"/>
        <end position="292"/>
    </location>
</feature>
<dbReference type="InterPro" id="IPR018574">
    <property type="entry name" value="Structure-sp_endonuc_su_Slx4"/>
</dbReference>
<feature type="compositionally biased region" description="Gly residues" evidence="8">
    <location>
        <begin position="493"/>
        <end position="515"/>
    </location>
</feature>
<comment type="similarity">
    <text evidence="2">Belongs to the SLX4 family.</text>
</comment>
<dbReference type="RefSeq" id="XP_022084380.1">
    <property type="nucleotide sequence ID" value="XM_022228688.1"/>
</dbReference>
<keyword evidence="6" id="KW-0539">Nucleus</keyword>
<dbReference type="PROSITE" id="PS50097">
    <property type="entry name" value="BTB"/>
    <property type="match status" value="1"/>
</dbReference>
<feature type="compositionally biased region" description="Polar residues" evidence="8">
    <location>
        <begin position="2017"/>
        <end position="2027"/>
    </location>
</feature>
<name>A0A8B7XWG3_ACAPL</name>
<proteinExistence type="inferred from homology"/>
<feature type="region of interest" description="Disordered" evidence="8">
    <location>
        <begin position="1"/>
        <end position="206"/>
    </location>
</feature>
<feature type="region of interest" description="Disordered" evidence="8">
    <location>
        <begin position="463"/>
        <end position="554"/>
    </location>
</feature>
<feature type="compositionally biased region" description="Low complexity" evidence="8">
    <location>
        <begin position="1697"/>
        <end position="1706"/>
    </location>
</feature>
<feature type="region of interest" description="Disordered" evidence="8">
    <location>
        <begin position="732"/>
        <end position="793"/>
    </location>
</feature>
<dbReference type="PANTHER" id="PTHR21541">
    <property type="entry name" value="BTB POZ DOMAIN CONTAINING 12"/>
    <property type="match status" value="1"/>
</dbReference>
<feature type="compositionally biased region" description="Polar residues" evidence="8">
    <location>
        <begin position="1568"/>
        <end position="1583"/>
    </location>
</feature>
<evidence type="ECO:0000256" key="4">
    <source>
        <dbReference type="ARBA" id="ARBA00023172"/>
    </source>
</evidence>
<feature type="compositionally biased region" description="Low complexity" evidence="8">
    <location>
        <begin position="765"/>
        <end position="775"/>
    </location>
</feature>
<feature type="compositionally biased region" description="Low complexity" evidence="8">
    <location>
        <begin position="2356"/>
        <end position="2367"/>
    </location>
</feature>
<reference evidence="11" key="1">
    <citation type="submission" date="2025-08" db="UniProtKB">
        <authorList>
            <consortium name="RefSeq"/>
        </authorList>
    </citation>
    <scope>IDENTIFICATION</scope>
</reference>
<feature type="compositionally biased region" description="Polar residues" evidence="8">
    <location>
        <begin position="2385"/>
        <end position="2395"/>
    </location>
</feature>
<feature type="compositionally biased region" description="Basic and acidic residues" evidence="8">
    <location>
        <begin position="2270"/>
        <end position="2284"/>
    </location>
</feature>
<evidence type="ECO:0000256" key="1">
    <source>
        <dbReference type="ARBA" id="ARBA00004123"/>
    </source>
</evidence>
<dbReference type="SUPFAM" id="SSF54695">
    <property type="entry name" value="POZ domain"/>
    <property type="match status" value="1"/>
</dbReference>
<feature type="region of interest" description="Disordered" evidence="8">
    <location>
        <begin position="1100"/>
        <end position="1204"/>
    </location>
</feature>
<evidence type="ECO:0000256" key="6">
    <source>
        <dbReference type="ARBA" id="ARBA00023242"/>
    </source>
</evidence>
<feature type="compositionally biased region" description="Basic and acidic residues" evidence="8">
    <location>
        <begin position="164"/>
        <end position="179"/>
    </location>
</feature>
<feature type="region of interest" description="Disordered" evidence="8">
    <location>
        <begin position="608"/>
        <end position="647"/>
    </location>
</feature>
<keyword evidence="3" id="KW-0227">DNA damage</keyword>
<feature type="compositionally biased region" description="Basic and acidic residues" evidence="8">
    <location>
        <begin position="280"/>
        <end position="292"/>
    </location>
</feature>
<comment type="subcellular location">
    <subcellularLocation>
        <location evidence="1">Nucleus</location>
    </subcellularLocation>
</comment>
<feature type="region of interest" description="Disordered" evidence="8">
    <location>
        <begin position="1425"/>
        <end position="1493"/>
    </location>
</feature>
<feature type="compositionally biased region" description="Polar residues" evidence="8">
    <location>
        <begin position="33"/>
        <end position="48"/>
    </location>
</feature>
<feature type="compositionally biased region" description="Basic and acidic residues" evidence="8">
    <location>
        <begin position="1145"/>
        <end position="1155"/>
    </location>
</feature>
<feature type="compositionally biased region" description="Polar residues" evidence="8">
    <location>
        <begin position="332"/>
        <end position="342"/>
    </location>
</feature>
<feature type="compositionally biased region" description="Acidic residues" evidence="8">
    <location>
        <begin position="2432"/>
        <end position="2444"/>
    </location>
</feature>
<dbReference type="Pfam" id="PF00651">
    <property type="entry name" value="BTB"/>
    <property type="match status" value="1"/>
</dbReference>
<feature type="compositionally biased region" description="Low complexity" evidence="8">
    <location>
        <begin position="468"/>
        <end position="492"/>
    </location>
</feature>
<feature type="compositionally biased region" description="Acidic residues" evidence="8">
    <location>
        <begin position="1183"/>
        <end position="1200"/>
    </location>
</feature>
<dbReference type="GeneID" id="110975854"/>
<keyword evidence="5" id="KW-0234">DNA repair</keyword>
<dbReference type="GO" id="GO:0000712">
    <property type="term" value="P:resolution of meiotic recombination intermediates"/>
    <property type="evidence" value="ECO:0007669"/>
    <property type="project" value="TreeGrafter"/>
</dbReference>
<evidence type="ECO:0000256" key="2">
    <source>
        <dbReference type="ARBA" id="ARBA00006661"/>
    </source>
</evidence>
<feature type="compositionally biased region" description="Basic residues" evidence="8">
    <location>
        <begin position="2370"/>
        <end position="2382"/>
    </location>
</feature>
<dbReference type="InterPro" id="IPR011333">
    <property type="entry name" value="SKP1/BTB/POZ_sf"/>
</dbReference>
<feature type="compositionally biased region" description="Polar residues" evidence="8">
    <location>
        <begin position="2150"/>
        <end position="2160"/>
    </location>
</feature>
<evidence type="ECO:0000256" key="8">
    <source>
        <dbReference type="SAM" id="MobiDB-lite"/>
    </source>
</evidence>
<feature type="compositionally biased region" description="Polar residues" evidence="8">
    <location>
        <begin position="1773"/>
        <end position="1782"/>
    </location>
</feature>
<feature type="compositionally biased region" description="Polar residues" evidence="8">
    <location>
        <begin position="180"/>
        <end position="194"/>
    </location>
</feature>
<evidence type="ECO:0000256" key="7">
    <source>
        <dbReference type="ARBA" id="ARBA00029496"/>
    </source>
</evidence>
<dbReference type="KEGG" id="aplc:110975854"/>
<feature type="compositionally biased region" description="Polar residues" evidence="8">
    <location>
        <begin position="1988"/>
        <end position="2005"/>
    </location>
</feature>
<feature type="compositionally biased region" description="Polar residues" evidence="8">
    <location>
        <begin position="2167"/>
        <end position="2176"/>
    </location>
</feature>
<dbReference type="CDD" id="cd22999">
    <property type="entry name" value="SAP_SLX4"/>
    <property type="match status" value="1"/>
</dbReference>
<feature type="compositionally biased region" description="Polar residues" evidence="8">
    <location>
        <begin position="148"/>
        <end position="162"/>
    </location>
</feature>
<feature type="region of interest" description="Disordered" evidence="8">
    <location>
        <begin position="2243"/>
        <end position="2303"/>
    </location>
</feature>
<feature type="compositionally biased region" description="Basic and acidic residues" evidence="8">
    <location>
        <begin position="347"/>
        <end position="356"/>
    </location>
</feature>
<dbReference type="Pfam" id="PF09494">
    <property type="entry name" value="Slx4"/>
    <property type="match status" value="1"/>
</dbReference>
<feature type="compositionally biased region" description="Polar residues" evidence="8">
    <location>
        <begin position="61"/>
        <end position="71"/>
    </location>
</feature>
<sequence length="2530" mass="273382">MNEMPQEQTPNNASQSDCGKLSARTEDGHPELNDTNIAQKSAGQQNVPDKTDSVELCRASGDSNPSKTSSRIGRLSRRRDAGRLGPPGKHNPSSASAHREVMKAILGETSLNQSSDFKEPWSRGPALQEPGCRRKADTSLSRLKGSKASKTQTSGSVNQSAPDTLDHSEPTTSKEEKQSRGQLNTPESSVNVKTRSYGDAVNTPTSVNKSPVKACLVYVSRLKLSSDSQPAAKLNCKVAVSDEPLEPMHLSNPATDTSTGCSEAESKPASLPETSNFGDGDARNEPPADQARDNLRRCPVCQETFHGINATETIQQHVERCLRQRFANSVQARDYTGNSGDTSGDEEFARQLQRREEEKLEEERLTDSERYFCHLCQRDLSHMNTTRRAQHINRCIDTIEAIEPPQRPVRIQPVRQAVPDCPVCGKHFSTKRQRESHLKKCARKHEVSAQQLIALVRVQEEELPRNEGSVGVSVGSSTRSSTGGSSGSSSGSARGGSVQGRSIGGSVGGSDGGSSRGFRTGEAGSSVGGLTGSATEGSEGGSAVGSVGGSTRGCNRGALVSSTVTAGLEGGLEGTSAGAKAAAASVKSDTGTARANSVDALGSAGIAVSSGSSATRGRGGRKGSRGRNGTRGKGRQKHQTPVETQPLDEETQMALALSASLVQQPDAKVSMGEAAAQSSGTAPKPTGKMGRKKRTGKKLENKEVPLLLRRTVEERSQVLGARMADLVVPQERTSVKKTPSMKRSRVARRHQNLSPRKPRTCIHLAEAAAAASQQAHQEEDLGDSSPGKKSKPVPLWSLASASSSSSQMPFYVRQLLPVVTPQKPASARRAHVAVGPTTPGKQSQAQPSQSTSLSDGTPRASMQSPGSASFRSQEGFATQTLGRTLQILAELAAESAPPPCTQSSDHSLAAASGFILTEEEDREEKENQIVVNHYQSNILQQLSELVNSKDLCDLHLVPSDGSVICAHHFLISLRCPSLAKLVKDTSTPTQVKTLDLQDFSRESVLCALDFIYAGKVTVTSFVAEDIWKFAKRFSLPQLCDICCKFNSNLENTMTSPEGNKLSLASISDLSPETKKGVEHDNDEFFANRGLDDLIQSLWESRGEESDSHKGDSDNASDKDGGDQKAPASQARRRFSHQVSDTESDSEVKDEAPNDRDMDEIYEFFSTQRQQRQHQSSAEKCEDTSEEDSDDAASDGDDGHDDMEYSEKCSATCGRRSFTILEQLQSSCLPQGPGQGSQRKEDTSSQGDVCDEQGRCCVTPEQISKRRKSVTSSSGVADSIDSSSDLITPCFVHMKKLSNDLPVSPMKSTQTVGKCLEQQSNLRAKPAKCARNHEEVLGEGCRSLKEADATLADVGDSIFQSCDDSKEDVKEVDFDTWKATAQHHENSQEINQASVSQCSRTDVEGDQCTFNQSEDLLETFSIEREEMDVEEVESCKNAPSDGRDTSSSSESEVTLPEVNVRSQPDKQVSHSLEIRHSFGQPGGSGEEMSSVKEPELRIPMDARVGAQDAVDNVVIDLSQDENDQEIEAVDLKTKDNNAAVDNRDIFQDNANDSARDEDMSVIFPRSPVSVASRSKTLSQPSQNSHHTRKPSPREPPVTKPQKFTFRRRDRQGNTAANPAGKKDLKNLRIPALHGTEGVKPKSSDTLASVIETPAAFRAAADLVRDSSTPLFGPNSRTVAHHHSDIPPEVSPVKNTPAVGQGQRVGGQTRKEGTHLSSLPLESKSSDGLDHNMTSRRGRMMDGSPVLKPLPKKYHSRKGQDVRETTSTETRDKSSSPFSRSNFTIDLEHSSGEEDNGPDSLHLSGTPVGPTPDCFDADTPEVISSVPPAPLSPSPPPSPTFGSVCSLKAKDWASTSSEQQNVVDTIVDEGIEWEGSLASRCKRKLQQEDYASEDVEVPSKRPKGLSSQTSHSAISTNLLSPVCTTDEDDVILVSNDGENQDGLRTDTRTVARRDKVNWLEQLCVGLSPTRFSSESQSSDETEDSHDCLQDASTPRIQPNNTPGYETTASLKKCSLSMSSFKTSGSSNTQASPSNSPRPASRSPSPPCSTAIRDATSKRSQPETLSSPQDSASDVESVPPASPENASQEQFAYYGDDGGGYMEDFNFCSDGEGASDEADMEDVKSERKSQTGTETSGLRAGGAGSLLEKLSASCPTTRKSTSGMPKGFHSNISVQNFSSSDEDSHPPRPESLPTSQHGGGAGVLLGSKPHLKEEAEEFGCSESFLCELRAGQVDEEVAWGGVLRADGDQDIKQPQNKCPPEDDPLVSKTTMVRRKEPLSKETIDKLYHPPAPITPMPPYDDMNTPGLKNELKKFGVKPLPKKKARLKLKEIYSYTHQVLEDSDSESDGSGPTFKLPAVNTKSTTSSNPPTRKAAPKKSPTRRKKSNSKEGSSGQQLSQKRAGVSRPGHLEAEVDGDSQSMDSDDSEYSNSRECPEGTDDEEDDEDFLEPSQRTAANLEEAIKVYIKTRPSLYEKILCYEPLELDKFHAELKRAGIKYSKNKLREFLDYHGITFRVITSNANRQVRKPKKAKSK</sequence>
<feature type="domain" description="BTB" evidence="9">
    <location>
        <begin position="952"/>
        <end position="1020"/>
    </location>
</feature>
<feature type="compositionally biased region" description="Low complexity" evidence="8">
    <location>
        <begin position="2028"/>
        <end position="2040"/>
    </location>
</feature>
<dbReference type="PANTHER" id="PTHR21541:SF3">
    <property type="entry name" value="STRUCTURE-SPECIFIC ENDONUCLEASE SUBUNIT SLX4"/>
    <property type="match status" value="1"/>
</dbReference>
<evidence type="ECO:0000256" key="3">
    <source>
        <dbReference type="ARBA" id="ARBA00022763"/>
    </source>
</evidence>
<feature type="region of interest" description="Disordered" evidence="8">
    <location>
        <begin position="1519"/>
        <end position="1643"/>
    </location>
</feature>
<accession>A0A8B7XWG3</accession>
<feature type="region of interest" description="Disordered" evidence="8">
    <location>
        <begin position="2017"/>
        <end position="2203"/>
    </location>
</feature>
<organism evidence="10 11">
    <name type="scientific">Acanthaster planci</name>
    <name type="common">Crown-of-thorns starfish</name>
    <dbReference type="NCBI Taxonomy" id="133434"/>
    <lineage>
        <taxon>Eukaryota</taxon>
        <taxon>Metazoa</taxon>
        <taxon>Echinodermata</taxon>
        <taxon>Eleutherozoa</taxon>
        <taxon>Asterozoa</taxon>
        <taxon>Asteroidea</taxon>
        <taxon>Valvatacea</taxon>
        <taxon>Valvatida</taxon>
        <taxon>Acanthasteridae</taxon>
        <taxon>Acanthaster</taxon>
    </lineage>
</organism>
<keyword evidence="4" id="KW-0233">DNA recombination</keyword>
<feature type="compositionally biased region" description="Basic and acidic residues" evidence="8">
    <location>
        <begin position="23"/>
        <end position="32"/>
    </location>
</feature>
<dbReference type="GO" id="GO:0006281">
    <property type="term" value="P:DNA repair"/>
    <property type="evidence" value="ECO:0007669"/>
    <property type="project" value="UniProtKB-KW"/>
</dbReference>
<feature type="compositionally biased region" description="Polar residues" evidence="8">
    <location>
        <begin position="2059"/>
        <end position="2071"/>
    </location>
</feature>
<evidence type="ECO:0000313" key="10">
    <source>
        <dbReference type="Proteomes" id="UP000694845"/>
    </source>
</evidence>